<accession>A0AAV7JNS1</accession>
<reference evidence="1 2" key="1">
    <citation type="journal article" date="2023" name="BMC Biol.">
        <title>The compact genome of the sponge Oopsacas minuta (Hexactinellida) is lacking key metazoan core genes.</title>
        <authorList>
            <person name="Santini S."/>
            <person name="Schenkelaars Q."/>
            <person name="Jourda C."/>
            <person name="Duchesne M."/>
            <person name="Belahbib H."/>
            <person name="Rocher C."/>
            <person name="Selva M."/>
            <person name="Riesgo A."/>
            <person name="Vervoort M."/>
            <person name="Leys S.P."/>
            <person name="Kodjabachian L."/>
            <person name="Le Bivic A."/>
            <person name="Borchiellini C."/>
            <person name="Claverie J.M."/>
            <person name="Renard E."/>
        </authorList>
    </citation>
    <scope>NUCLEOTIDE SEQUENCE [LARGE SCALE GENOMIC DNA]</scope>
    <source>
        <strain evidence="1">SPO-2</strain>
    </source>
</reference>
<gene>
    <name evidence="1" type="ORF">LOD99_5814</name>
</gene>
<organism evidence="1 2">
    <name type="scientific">Oopsacas minuta</name>
    <dbReference type="NCBI Taxonomy" id="111878"/>
    <lineage>
        <taxon>Eukaryota</taxon>
        <taxon>Metazoa</taxon>
        <taxon>Porifera</taxon>
        <taxon>Hexactinellida</taxon>
        <taxon>Hexasterophora</taxon>
        <taxon>Lyssacinosida</taxon>
        <taxon>Leucopsacidae</taxon>
        <taxon>Oopsacas</taxon>
    </lineage>
</organism>
<sequence>MTSKDQELYTAIIAKIHSLIPDFKPKISISDWEPAPRNFFKEIYPTIKNQGCWFHFTQCIWAITQKLGLVQSFRGNPETANFIRNLMAIPFLPATLIRPTYTFLQVPDLTILESGKLEQLRKYFKKRWITQINPEELSIYETEITTNNAEEI</sequence>
<evidence type="ECO:0008006" key="3">
    <source>
        <dbReference type="Google" id="ProtNLM"/>
    </source>
</evidence>
<dbReference type="Proteomes" id="UP001165289">
    <property type="component" value="Unassembled WGS sequence"/>
</dbReference>
<comment type="caution">
    <text evidence="1">The sequence shown here is derived from an EMBL/GenBank/DDBJ whole genome shotgun (WGS) entry which is preliminary data.</text>
</comment>
<proteinExistence type="predicted"/>
<dbReference type="AlphaFoldDB" id="A0AAV7JNS1"/>
<dbReference type="EMBL" id="JAKMXF010000311">
    <property type="protein sequence ID" value="KAI6650377.1"/>
    <property type="molecule type" value="Genomic_DNA"/>
</dbReference>
<keyword evidence="2" id="KW-1185">Reference proteome</keyword>
<protein>
    <recommendedName>
        <fullName evidence="3">MULE transposase domain-containing protein</fullName>
    </recommendedName>
</protein>
<evidence type="ECO:0000313" key="1">
    <source>
        <dbReference type="EMBL" id="KAI6650377.1"/>
    </source>
</evidence>
<evidence type="ECO:0000313" key="2">
    <source>
        <dbReference type="Proteomes" id="UP001165289"/>
    </source>
</evidence>
<name>A0AAV7JNS1_9METZ</name>